<dbReference type="SUPFAM" id="SSF54236">
    <property type="entry name" value="Ubiquitin-like"/>
    <property type="match status" value="1"/>
</dbReference>
<dbReference type="PROSITE" id="PS50053">
    <property type="entry name" value="UBIQUITIN_2"/>
    <property type="match status" value="1"/>
</dbReference>
<dbReference type="InterPro" id="IPR029071">
    <property type="entry name" value="Ubiquitin-like_domsf"/>
</dbReference>
<dbReference type="Gene3D" id="1.10.8.10">
    <property type="entry name" value="DNA helicase RuvA subunit, C-terminal domain"/>
    <property type="match status" value="1"/>
</dbReference>
<protein>
    <recommendedName>
        <fullName evidence="5">DNA damage-inducible protein 1</fullName>
    </recommendedName>
</protein>
<dbReference type="Proteomes" id="UP001498398">
    <property type="component" value="Unassembled WGS sequence"/>
</dbReference>
<keyword evidence="9" id="KW-0378">Hydrolase</keyword>
<evidence type="ECO:0000256" key="4">
    <source>
        <dbReference type="ARBA" id="ARBA00011128"/>
    </source>
</evidence>
<evidence type="ECO:0000313" key="14">
    <source>
        <dbReference type="Proteomes" id="UP001498398"/>
    </source>
</evidence>
<evidence type="ECO:0000259" key="11">
    <source>
        <dbReference type="PROSITE" id="PS50030"/>
    </source>
</evidence>
<dbReference type="Gene3D" id="3.10.20.90">
    <property type="entry name" value="Phosphatidylinositol 3-kinase Catalytic Subunit, Chain A, domain 1"/>
    <property type="match status" value="1"/>
</dbReference>
<name>A0ABR1K000_9AGAR</name>
<evidence type="ECO:0000256" key="3">
    <source>
        <dbReference type="ARBA" id="ARBA00009136"/>
    </source>
</evidence>
<accession>A0ABR1K000</accession>
<sequence>MELTFVNDFGQTFVVEIDEGMELENVMALLEAESGISPSEQSITYEGRDLNNPKATMRELGVANHAMLTLRRKVVNPAGPPIEQDAEMMRLQLLGDPNLMRQLRETQPEIANAAQSDPRRFAELLRQTRERQYDAEMAQQREIAILNADPFDIEAQRKIEEAIRQQAVIENMEHALEYSPESFGKVHMLYVDVEVNGHPIKAFVDSGAQQTIMSPECAESCNIMRLLDVRFAGIARGVGTAKILGRVHSCQLKVADLFLPCSIMVMEGRDVDLLLGLDMLKAHQACIDLEKGVLRIQGREVKFLSEHELPDKAREPILPPTGPAGSGSTSGPPGPSSSNRPQSSSPFPGSGTALGGAPASQPPRNAGSTPGARFPEEHIKMLMDLGVSREAAINMLAAAGGNVDAAASMLF</sequence>
<evidence type="ECO:0000256" key="10">
    <source>
        <dbReference type="SAM" id="MobiDB-lite"/>
    </source>
</evidence>
<feature type="region of interest" description="Disordered" evidence="10">
    <location>
        <begin position="307"/>
        <end position="373"/>
    </location>
</feature>
<dbReference type="PROSITE" id="PS50030">
    <property type="entry name" value="UBA"/>
    <property type="match status" value="1"/>
</dbReference>
<evidence type="ECO:0000256" key="9">
    <source>
        <dbReference type="ARBA" id="ARBA00022801"/>
    </source>
</evidence>
<comment type="subcellular location">
    <subcellularLocation>
        <location evidence="2">Cytoplasm</location>
    </subcellularLocation>
</comment>
<comment type="similarity">
    <text evidence="3">Belongs to the DDI1 family.</text>
</comment>
<dbReference type="CDD" id="cd14309">
    <property type="entry name" value="UBA_scDdi1_like"/>
    <property type="match status" value="1"/>
</dbReference>
<dbReference type="SUPFAM" id="SSF46934">
    <property type="entry name" value="UBA-like"/>
    <property type="match status" value="1"/>
</dbReference>
<dbReference type="Pfam" id="PF00240">
    <property type="entry name" value="ubiquitin"/>
    <property type="match status" value="1"/>
</dbReference>
<dbReference type="SUPFAM" id="SSF50630">
    <property type="entry name" value="Acid proteases"/>
    <property type="match status" value="1"/>
</dbReference>
<evidence type="ECO:0000256" key="6">
    <source>
        <dbReference type="ARBA" id="ARBA00022490"/>
    </source>
</evidence>
<keyword evidence="6" id="KW-0963">Cytoplasm</keyword>
<dbReference type="CDD" id="cd01796">
    <property type="entry name" value="Ubl_Ddi1_like"/>
    <property type="match status" value="1"/>
</dbReference>
<dbReference type="PANTHER" id="PTHR15397:SF3">
    <property type="entry name" value="DNA DAMAGE INDUCIBLE 1 HOMOLOG 2"/>
    <property type="match status" value="1"/>
</dbReference>
<dbReference type="InterPro" id="IPR015940">
    <property type="entry name" value="UBA"/>
</dbReference>
<reference evidence="13 14" key="1">
    <citation type="submission" date="2024-01" db="EMBL/GenBank/DDBJ databases">
        <title>A draft genome for the cacao thread blight pathogen Marasmiellus scandens.</title>
        <authorList>
            <person name="Baruah I.K."/>
            <person name="Leung J."/>
            <person name="Bukari Y."/>
            <person name="Amoako-Attah I."/>
            <person name="Meinhardt L.W."/>
            <person name="Bailey B.A."/>
            <person name="Cohen S.P."/>
        </authorList>
    </citation>
    <scope>NUCLEOTIDE SEQUENCE [LARGE SCALE GENOMIC DNA]</scope>
    <source>
        <strain evidence="13 14">GH-19</strain>
    </source>
</reference>
<comment type="function">
    <text evidence="1">Probable aspartic protease. May be involved in the regulation of exocytosis. Acts as a linker between the 19S proteasome and polyubiquitinated proteins via UBA domain interactions with ubiquitin for their subsequent degradation. Required for S-phase checkpoint control.</text>
</comment>
<dbReference type="InterPro" id="IPR021109">
    <property type="entry name" value="Peptidase_aspartic_dom_sf"/>
</dbReference>
<dbReference type="InterPro" id="IPR000626">
    <property type="entry name" value="Ubiquitin-like_dom"/>
</dbReference>
<gene>
    <name evidence="13" type="primary">DDI1</name>
    <name evidence="13" type="ORF">VKT23_001627</name>
</gene>
<dbReference type="Pfam" id="PF09668">
    <property type="entry name" value="Asp_protease"/>
    <property type="match status" value="1"/>
</dbReference>
<dbReference type="CDD" id="cd05479">
    <property type="entry name" value="RP_DDI"/>
    <property type="match status" value="1"/>
</dbReference>
<feature type="compositionally biased region" description="Low complexity" evidence="10">
    <location>
        <begin position="326"/>
        <end position="348"/>
    </location>
</feature>
<keyword evidence="7" id="KW-0645">Protease</keyword>
<dbReference type="PANTHER" id="PTHR15397">
    <property type="entry name" value="SODIUM-GLUCOSE COTRANSPORTER REGULATORY PROTEIN -RELATED"/>
    <property type="match status" value="1"/>
</dbReference>
<dbReference type="Gene3D" id="2.40.70.10">
    <property type="entry name" value="Acid Proteases"/>
    <property type="match status" value="1"/>
</dbReference>
<evidence type="ECO:0000256" key="7">
    <source>
        <dbReference type="ARBA" id="ARBA00022670"/>
    </source>
</evidence>
<feature type="domain" description="Ubiquitin-like" evidence="12">
    <location>
        <begin position="1"/>
        <end position="77"/>
    </location>
</feature>
<organism evidence="13 14">
    <name type="scientific">Marasmiellus scandens</name>
    <dbReference type="NCBI Taxonomy" id="2682957"/>
    <lineage>
        <taxon>Eukaryota</taxon>
        <taxon>Fungi</taxon>
        <taxon>Dikarya</taxon>
        <taxon>Basidiomycota</taxon>
        <taxon>Agaricomycotina</taxon>
        <taxon>Agaricomycetes</taxon>
        <taxon>Agaricomycetidae</taxon>
        <taxon>Agaricales</taxon>
        <taxon>Marasmiineae</taxon>
        <taxon>Omphalotaceae</taxon>
        <taxon>Marasmiellus</taxon>
    </lineage>
</organism>
<evidence type="ECO:0000313" key="13">
    <source>
        <dbReference type="EMBL" id="KAK7470189.1"/>
    </source>
</evidence>
<dbReference type="EMBL" id="JBANRG010000002">
    <property type="protein sequence ID" value="KAK7470189.1"/>
    <property type="molecule type" value="Genomic_DNA"/>
</dbReference>
<dbReference type="InterPro" id="IPR033882">
    <property type="entry name" value="DDI1_N"/>
</dbReference>
<keyword evidence="8" id="KW-0064">Aspartyl protease</keyword>
<evidence type="ECO:0000256" key="1">
    <source>
        <dbReference type="ARBA" id="ARBA00003231"/>
    </source>
</evidence>
<evidence type="ECO:0000256" key="5">
    <source>
        <dbReference type="ARBA" id="ARBA00021491"/>
    </source>
</evidence>
<comment type="caution">
    <text evidence="13">The sequence shown here is derived from an EMBL/GenBank/DDBJ whole genome shotgun (WGS) entry which is preliminary data.</text>
</comment>
<evidence type="ECO:0000259" key="12">
    <source>
        <dbReference type="PROSITE" id="PS50053"/>
    </source>
</evidence>
<comment type="subunit">
    <text evidence="4">Binds ubiquitin and polyubiquitinated proteins.</text>
</comment>
<dbReference type="InterPro" id="IPR019103">
    <property type="entry name" value="Peptidase_aspartic_DDI1-type"/>
</dbReference>
<dbReference type="InterPro" id="IPR009060">
    <property type="entry name" value="UBA-like_sf"/>
</dbReference>
<evidence type="ECO:0000256" key="2">
    <source>
        <dbReference type="ARBA" id="ARBA00004496"/>
    </source>
</evidence>
<keyword evidence="14" id="KW-1185">Reference proteome</keyword>
<evidence type="ECO:0000256" key="8">
    <source>
        <dbReference type="ARBA" id="ARBA00022750"/>
    </source>
</evidence>
<feature type="domain" description="UBA" evidence="11">
    <location>
        <begin position="373"/>
        <end position="411"/>
    </location>
</feature>
<proteinExistence type="inferred from homology"/>